<name>A0A930W2M0_9ACTN</name>
<dbReference type="EMBL" id="JABZGW010000024">
    <property type="protein sequence ID" value="MBF4807302.1"/>
    <property type="molecule type" value="Genomic_DNA"/>
</dbReference>
<dbReference type="Pfam" id="PF13280">
    <property type="entry name" value="WYL"/>
    <property type="match status" value="1"/>
</dbReference>
<dbReference type="Proteomes" id="UP000698335">
    <property type="component" value="Unassembled WGS sequence"/>
</dbReference>
<dbReference type="InterPro" id="IPR026881">
    <property type="entry name" value="WYL_dom"/>
</dbReference>
<dbReference type="AlphaFoldDB" id="A0A930W2M0"/>
<organism evidence="2 3">
    <name type="scientific">Lancefieldella rimae</name>
    <dbReference type="NCBI Taxonomy" id="1383"/>
    <lineage>
        <taxon>Bacteria</taxon>
        <taxon>Bacillati</taxon>
        <taxon>Actinomycetota</taxon>
        <taxon>Coriobacteriia</taxon>
        <taxon>Coriobacteriales</taxon>
        <taxon>Atopobiaceae</taxon>
        <taxon>Lancefieldella</taxon>
    </lineage>
</organism>
<sequence>MPTNSNSGRDGQISVARKLLVLIEALSAEGAYIDKKEVARRLGLSDTETHLLFYLLLSTDRGEYQPLPFASDDSLSYIAAHASLQPSLFDRRPALTYSETLSLAVVFRALKISADSPLQKLLSPPVSSHVVSEKLIARVVQPEVSDTEQARLFICARAIAAQEKLLFSYRHTNSFDKNKEHPSDKRSVLPLEVIQDVSGWKLEAFDLKKHSARTFFIYRMENLKTISLDFEELKQTYLPTETADVPRVTLFFDDKKYLSLFGWHDLQIVQDNTDDALSKPIDPSKPIVASVPFFKNEWLPRHILACHGHVWTDDPALINAIQNLAQKLLRESDDH</sequence>
<proteinExistence type="predicted"/>
<feature type="domain" description="WYL" evidence="1">
    <location>
        <begin position="155"/>
        <end position="224"/>
    </location>
</feature>
<gene>
    <name evidence="2" type="ORF">HXK26_01205</name>
</gene>
<evidence type="ECO:0000259" key="1">
    <source>
        <dbReference type="Pfam" id="PF13280"/>
    </source>
</evidence>
<accession>A0A930W2M0</accession>
<dbReference type="PROSITE" id="PS52050">
    <property type="entry name" value="WYL"/>
    <property type="match status" value="1"/>
</dbReference>
<evidence type="ECO:0000313" key="2">
    <source>
        <dbReference type="EMBL" id="MBF4807302.1"/>
    </source>
</evidence>
<dbReference type="RefSeq" id="WP_311141846.1">
    <property type="nucleotide sequence ID" value="NZ_CAUOKZ010000003.1"/>
</dbReference>
<evidence type="ECO:0000313" key="3">
    <source>
        <dbReference type="Proteomes" id="UP000698335"/>
    </source>
</evidence>
<reference evidence="2" key="1">
    <citation type="submission" date="2020-04" db="EMBL/GenBank/DDBJ databases">
        <title>Deep metagenomics examines the oral microbiome during advanced dental caries in children, revealing novel taxa and co-occurrences with host molecules.</title>
        <authorList>
            <person name="Baker J.L."/>
            <person name="Morton J.T."/>
            <person name="Dinis M."/>
            <person name="Alvarez R."/>
            <person name="Tran N.C."/>
            <person name="Knight R."/>
            <person name="Edlund A."/>
        </authorList>
    </citation>
    <scope>NUCLEOTIDE SEQUENCE</scope>
    <source>
        <strain evidence="2">JCVI_38_bin.5</strain>
    </source>
</reference>
<protein>
    <submittedName>
        <fullName evidence="2">WYL domain-containing protein</fullName>
    </submittedName>
</protein>
<comment type="caution">
    <text evidence="2">The sequence shown here is derived from an EMBL/GenBank/DDBJ whole genome shotgun (WGS) entry which is preliminary data.</text>
</comment>